<evidence type="ECO:0000313" key="2">
    <source>
        <dbReference type="EMBL" id="ABF97115.1"/>
    </source>
</evidence>
<feature type="compositionally biased region" description="Basic and acidic residues" evidence="1">
    <location>
        <begin position="21"/>
        <end position="35"/>
    </location>
</feature>
<proteinExistence type="predicted"/>
<reference evidence="2" key="1">
    <citation type="journal article" date="2005" name="Genome Res.">
        <title>Sequence, annotation, and analysis of synteny between rice chromosome 3 and diverged grass species.</title>
        <authorList>
            <consortium name="Rice Chromosome 3 Sequencing Consortium"/>
            <person name="Buell C.R."/>
            <person name="Yuan Q."/>
            <person name="Ouyang S."/>
            <person name="Liu J."/>
            <person name="Zhu W."/>
            <person name="Wang A."/>
            <person name="Maiti R."/>
            <person name="Haas B."/>
            <person name="Wortman J."/>
            <person name="Pertea M."/>
            <person name="Jones K.M."/>
            <person name="Kim M."/>
            <person name="Overton L."/>
            <person name="Tsitrin T."/>
            <person name="Fadrosh D."/>
            <person name="Bera J."/>
            <person name="Weaver B."/>
            <person name="Jin S."/>
            <person name="Johri S."/>
            <person name="Reardon M."/>
            <person name="Webb K."/>
            <person name="Hill J."/>
            <person name="Moffat K."/>
            <person name="Tallon L."/>
            <person name="Van Aken S."/>
            <person name="Lewis M."/>
            <person name="Utterback T."/>
            <person name="Feldblyum T."/>
            <person name="Zismann V."/>
            <person name="Iobst S."/>
            <person name="Hsiao J."/>
            <person name="de Vazeille A.R."/>
            <person name="Salzberg S.L."/>
            <person name="White O."/>
            <person name="Fraser C."/>
            <person name="Yu Y."/>
            <person name="Kim H."/>
            <person name="Rambo T."/>
            <person name="Currie J."/>
            <person name="Collura K."/>
            <person name="Kernodle-Thompson S."/>
            <person name="Wei F."/>
            <person name="Kudrna K."/>
            <person name="Ammiraju J.S."/>
            <person name="Luo M."/>
            <person name="Goicoechea J.L."/>
            <person name="Wing R.A."/>
            <person name="Henry D."/>
            <person name="Oates R."/>
            <person name="Palmer M."/>
            <person name="Pries G."/>
            <person name="Saski C."/>
            <person name="Simmons J."/>
            <person name="Soderlund C."/>
            <person name="Nelson W."/>
            <person name="de la Bastide M."/>
            <person name="Spiegel L."/>
            <person name="Nascimento L."/>
            <person name="Huang E."/>
            <person name="Preston R."/>
            <person name="Zutavern T."/>
            <person name="Palmer L."/>
            <person name="O'Shaughnessy A."/>
            <person name="Dike S."/>
            <person name="McCombie W.R."/>
            <person name="Minx P."/>
            <person name="Cordum H."/>
            <person name="Wilson R."/>
            <person name="Jin W."/>
            <person name="Lee H.R."/>
            <person name="Jiang J."/>
            <person name="Jackson S."/>
        </authorList>
    </citation>
    <scope>NUCLEOTIDE SEQUENCE [LARGE SCALE GENOMIC DNA]</scope>
</reference>
<sequence>MASDGKRRRRWHRLQSNLKKQTRDIRGGERGRNGSEEEDDDDASSKKKKMAVVAIKEAPSLFAPLCLMAEGSSKVLYEELKTSRERLTISHEKLKEAHDNLLSTTQHGAHIDVGISCDLLDDSASCHIPHVASSSISTSCDDLIYMPSSSSSSCVSICDASLVVENNELKEQVVKLNKSLERCFKGKEYS</sequence>
<feature type="compositionally biased region" description="Basic residues" evidence="1">
    <location>
        <begin position="1"/>
        <end position="13"/>
    </location>
</feature>
<protein>
    <submittedName>
        <fullName evidence="2">Uncharacterized protein</fullName>
    </submittedName>
</protein>
<dbReference type="AlphaFoldDB" id="Q10I75"/>
<evidence type="ECO:0000256" key="1">
    <source>
        <dbReference type="SAM" id="MobiDB-lite"/>
    </source>
</evidence>
<gene>
    <name evidence="2" type="ordered locus">LOC_Os03g36380</name>
</gene>
<dbReference type="EMBL" id="DP000009">
    <property type="protein sequence ID" value="ABF97115.1"/>
    <property type="molecule type" value="Genomic_DNA"/>
</dbReference>
<accession>Q10I75</accession>
<feature type="region of interest" description="Disordered" evidence="1">
    <location>
        <begin position="1"/>
        <end position="46"/>
    </location>
</feature>
<organism evidence="2">
    <name type="scientific">Oryza sativa subsp. japonica</name>
    <name type="common">Rice</name>
    <dbReference type="NCBI Taxonomy" id="39947"/>
    <lineage>
        <taxon>Eukaryota</taxon>
        <taxon>Viridiplantae</taxon>
        <taxon>Streptophyta</taxon>
        <taxon>Embryophyta</taxon>
        <taxon>Tracheophyta</taxon>
        <taxon>Spermatophyta</taxon>
        <taxon>Magnoliopsida</taxon>
        <taxon>Liliopsida</taxon>
        <taxon>Poales</taxon>
        <taxon>Poaceae</taxon>
        <taxon>BOP clade</taxon>
        <taxon>Oryzoideae</taxon>
        <taxon>Oryzeae</taxon>
        <taxon>Oryzinae</taxon>
        <taxon>Oryza</taxon>
        <taxon>Oryza sativa</taxon>
    </lineage>
</organism>
<name>Q10I75_ORYSJ</name>
<reference evidence="2" key="2">
    <citation type="submission" date="2006-06" db="EMBL/GenBank/DDBJ databases">
        <authorList>
            <person name="Buell R."/>
            <person name="Wing R.A."/>
            <person name="McCombie W.A."/>
            <person name="Ouyang S."/>
        </authorList>
    </citation>
    <scope>NUCLEOTIDE SEQUENCE</scope>
</reference>